<dbReference type="Pfam" id="PF20431">
    <property type="entry name" value="E_motif"/>
    <property type="match status" value="1"/>
</dbReference>
<name>A0AAP0KV15_9MAGN</name>
<dbReference type="PANTHER" id="PTHR47926:SF395">
    <property type="entry name" value="TETRATRICOPEPTIDE-LIKE HELICAL DOMAIN, DYW DOMAIN PROTEIN-RELATED"/>
    <property type="match status" value="1"/>
</dbReference>
<dbReference type="PANTHER" id="PTHR47926">
    <property type="entry name" value="PENTATRICOPEPTIDE REPEAT-CONTAINING PROTEIN"/>
    <property type="match status" value="1"/>
</dbReference>
<feature type="repeat" description="PPR" evidence="2">
    <location>
        <begin position="539"/>
        <end position="573"/>
    </location>
</feature>
<dbReference type="Pfam" id="PF01535">
    <property type="entry name" value="PPR"/>
    <property type="match status" value="4"/>
</dbReference>
<feature type="repeat" description="PPR" evidence="2">
    <location>
        <begin position="336"/>
        <end position="370"/>
    </location>
</feature>
<reference evidence="3 4" key="1">
    <citation type="submission" date="2024-01" db="EMBL/GenBank/DDBJ databases">
        <title>Genome assemblies of Stephania.</title>
        <authorList>
            <person name="Yang L."/>
        </authorList>
    </citation>
    <scope>NUCLEOTIDE SEQUENCE [LARGE SCALE GENOMIC DNA]</scope>
    <source>
        <strain evidence="3">JXDWG</strain>
        <tissue evidence="3">Leaf</tissue>
    </source>
</reference>
<dbReference type="AlphaFoldDB" id="A0AAP0KV15"/>
<dbReference type="InterPro" id="IPR046848">
    <property type="entry name" value="E_motif"/>
</dbReference>
<dbReference type="FunFam" id="1.25.40.10:FF:000344">
    <property type="entry name" value="Pentatricopeptide repeat-containing protein"/>
    <property type="match status" value="2"/>
</dbReference>
<dbReference type="Pfam" id="PF13041">
    <property type="entry name" value="PPR_2"/>
    <property type="match status" value="4"/>
</dbReference>
<dbReference type="InterPro" id="IPR046960">
    <property type="entry name" value="PPR_At4g14850-like_plant"/>
</dbReference>
<evidence type="ECO:0000256" key="1">
    <source>
        <dbReference type="ARBA" id="ARBA00022737"/>
    </source>
</evidence>
<keyword evidence="1" id="KW-0677">Repeat</keyword>
<evidence type="ECO:0000256" key="2">
    <source>
        <dbReference type="PROSITE-ProRule" id="PRU00708"/>
    </source>
</evidence>
<feature type="repeat" description="PPR" evidence="2">
    <location>
        <begin position="233"/>
        <end position="267"/>
    </location>
</feature>
<dbReference type="InterPro" id="IPR002885">
    <property type="entry name" value="PPR_rpt"/>
</dbReference>
<comment type="caution">
    <text evidence="3">The sequence shown here is derived from an EMBL/GenBank/DDBJ whole genome shotgun (WGS) entry which is preliminary data.</text>
</comment>
<sequence length="766" mass="84691">MAPTCSFKVAQISPSTCPFPSHLSPNKKSRVSVSASAPPAAPQASLWREIDRGVLTDASRRQSRAKVVVDLLRGCAREGMIREGEMIHGVLVKSDFDDDKSVVVFNHLAHMYVKCLDYAASRKVFDKMPVRNMFSWTVMIVGSVDNGLFRDGLGYFIEMQGCEIQPDKFAYSSLLQCCIGLGLIGLGKMVHGLVVKSGLSDQVFVGTSLLDMYAKLGEIESSVQVFDAMDDLNQVSWNAMISGLTSNELHLEAFSYFLEMKKKGFTPNRSTFASVLKAIGRLGDVKLGREVHDHVRELCMESNVVVGTALVDMYSKCGCLNDAISVFHGNFTDCEVNMPWNAMLTGYSQSGHSKEALELFIRMSIASVEMDHFTFGSVFNAIADLKYLQLAEQVHAVVIKRGYGFCVLNVDNSIADAYSKCGSLEDARNVFDRMKERDVVSWSTMVAAYSAFSDGEKALGFFSQMMNEGIAPNQFTFASVLVGCSSLGLLEYGQQIHSLLLKGGFDDYDCIQSALIDMYSKCGSIREAEKVFKKIVCPDVVSWTAIISAYAQHGFASKSLQSFKKMEESGIKANSVTLLCVLFACSHVGMVEEGLHYFQTMEKKYGIIPEMEHCACIVDLYGRVGRLNDAIDFINSMPVEPTDMIWQTLLGACRLHRNVELGEMAARKILSVRPEDSAAYVLLSNTYSEKGILESGLSLRSMMKDRGVKKEPGFSWISVGGKVSKFFSGDQRHPQKEKIFAKLEELGPKMKAMGYLPDLSYALKDL</sequence>
<gene>
    <name evidence="3" type="ORF">Scep_005812</name>
</gene>
<dbReference type="NCBIfam" id="TIGR00756">
    <property type="entry name" value="PPR"/>
    <property type="match status" value="5"/>
</dbReference>
<dbReference type="PROSITE" id="PS51375">
    <property type="entry name" value="PPR"/>
    <property type="match status" value="4"/>
</dbReference>
<keyword evidence="4" id="KW-1185">Reference proteome</keyword>
<accession>A0AAP0KV15</accession>
<dbReference type="FunFam" id="1.25.40.10:FF:001093">
    <property type="entry name" value="Pentatricopeptide repeat-containing protein At2g34400"/>
    <property type="match status" value="1"/>
</dbReference>
<dbReference type="GO" id="GO:0003723">
    <property type="term" value="F:RNA binding"/>
    <property type="evidence" value="ECO:0007669"/>
    <property type="project" value="InterPro"/>
</dbReference>
<dbReference type="EMBL" id="JBBNAG010000002">
    <property type="protein sequence ID" value="KAK9159238.1"/>
    <property type="molecule type" value="Genomic_DNA"/>
</dbReference>
<dbReference type="InterPro" id="IPR011990">
    <property type="entry name" value="TPR-like_helical_dom_sf"/>
</dbReference>
<dbReference type="Gene3D" id="1.25.40.10">
    <property type="entry name" value="Tetratricopeptide repeat domain"/>
    <property type="match status" value="5"/>
</dbReference>
<evidence type="ECO:0000313" key="3">
    <source>
        <dbReference type="EMBL" id="KAK9159238.1"/>
    </source>
</evidence>
<protein>
    <recommendedName>
        <fullName evidence="5">Pentatricopeptide repeat-containing protein</fullName>
    </recommendedName>
</protein>
<dbReference type="GO" id="GO:0009451">
    <property type="term" value="P:RNA modification"/>
    <property type="evidence" value="ECO:0007669"/>
    <property type="project" value="InterPro"/>
</dbReference>
<proteinExistence type="predicted"/>
<dbReference type="Proteomes" id="UP001419268">
    <property type="component" value="Unassembled WGS sequence"/>
</dbReference>
<feature type="repeat" description="PPR" evidence="2">
    <location>
        <begin position="438"/>
        <end position="472"/>
    </location>
</feature>
<evidence type="ECO:0008006" key="5">
    <source>
        <dbReference type="Google" id="ProtNLM"/>
    </source>
</evidence>
<evidence type="ECO:0000313" key="4">
    <source>
        <dbReference type="Proteomes" id="UP001419268"/>
    </source>
</evidence>
<organism evidence="3 4">
    <name type="scientific">Stephania cephalantha</name>
    <dbReference type="NCBI Taxonomy" id="152367"/>
    <lineage>
        <taxon>Eukaryota</taxon>
        <taxon>Viridiplantae</taxon>
        <taxon>Streptophyta</taxon>
        <taxon>Embryophyta</taxon>
        <taxon>Tracheophyta</taxon>
        <taxon>Spermatophyta</taxon>
        <taxon>Magnoliopsida</taxon>
        <taxon>Ranunculales</taxon>
        <taxon>Menispermaceae</taxon>
        <taxon>Menispermoideae</taxon>
        <taxon>Cissampelideae</taxon>
        <taxon>Stephania</taxon>
    </lineage>
</organism>